<keyword evidence="1" id="KW-1133">Transmembrane helix</keyword>
<reference evidence="2" key="1">
    <citation type="journal article" date="2021" name="PeerJ">
        <title>Extensive microbial diversity within the chicken gut microbiome revealed by metagenomics and culture.</title>
        <authorList>
            <person name="Gilroy R."/>
            <person name="Ravi A."/>
            <person name="Getino M."/>
            <person name="Pursley I."/>
            <person name="Horton D.L."/>
            <person name="Alikhan N.F."/>
            <person name="Baker D."/>
            <person name="Gharbi K."/>
            <person name="Hall N."/>
            <person name="Watson M."/>
            <person name="Adriaenssens E.M."/>
            <person name="Foster-Nyarko E."/>
            <person name="Jarju S."/>
            <person name="Secka A."/>
            <person name="Antonio M."/>
            <person name="Oren A."/>
            <person name="Chaudhuri R.R."/>
            <person name="La Ragione R."/>
            <person name="Hildebrand F."/>
            <person name="Pallen M.J."/>
        </authorList>
    </citation>
    <scope>NUCLEOTIDE SEQUENCE</scope>
    <source>
        <strain evidence="2">CHK195-9823</strain>
    </source>
</reference>
<organism evidence="2 3">
    <name type="scientific">Candidatus Blautia stercorigallinarum</name>
    <dbReference type="NCBI Taxonomy" id="2838501"/>
    <lineage>
        <taxon>Bacteria</taxon>
        <taxon>Bacillati</taxon>
        <taxon>Bacillota</taxon>
        <taxon>Clostridia</taxon>
        <taxon>Lachnospirales</taxon>
        <taxon>Lachnospiraceae</taxon>
        <taxon>Blautia</taxon>
    </lineage>
</organism>
<protein>
    <submittedName>
        <fullName evidence="2">Uncharacterized protein</fullName>
    </submittedName>
</protein>
<dbReference type="EMBL" id="DXIQ01000035">
    <property type="protein sequence ID" value="HIV38568.1"/>
    <property type="molecule type" value="Genomic_DNA"/>
</dbReference>
<proteinExistence type="predicted"/>
<dbReference type="Proteomes" id="UP000886814">
    <property type="component" value="Unassembled WGS sequence"/>
</dbReference>
<keyword evidence="1" id="KW-0812">Transmembrane</keyword>
<evidence type="ECO:0000256" key="1">
    <source>
        <dbReference type="SAM" id="Phobius"/>
    </source>
</evidence>
<reference evidence="2" key="2">
    <citation type="submission" date="2021-04" db="EMBL/GenBank/DDBJ databases">
        <authorList>
            <person name="Gilroy R."/>
        </authorList>
    </citation>
    <scope>NUCLEOTIDE SEQUENCE</scope>
    <source>
        <strain evidence="2">CHK195-9823</strain>
    </source>
</reference>
<accession>A0A9D1PCG3</accession>
<comment type="caution">
    <text evidence="2">The sequence shown here is derived from an EMBL/GenBank/DDBJ whole genome shotgun (WGS) entry which is preliminary data.</text>
</comment>
<feature type="transmembrane region" description="Helical" evidence="1">
    <location>
        <begin position="125"/>
        <end position="149"/>
    </location>
</feature>
<gene>
    <name evidence="2" type="ORF">H9747_06140</name>
</gene>
<evidence type="ECO:0000313" key="2">
    <source>
        <dbReference type="EMBL" id="HIV38568.1"/>
    </source>
</evidence>
<feature type="transmembrane region" description="Helical" evidence="1">
    <location>
        <begin position="6"/>
        <end position="28"/>
    </location>
</feature>
<name>A0A9D1PCG3_9FIRM</name>
<keyword evidence="1" id="KW-0472">Membrane</keyword>
<dbReference type="AlphaFoldDB" id="A0A9D1PCG3"/>
<evidence type="ECO:0000313" key="3">
    <source>
        <dbReference type="Proteomes" id="UP000886814"/>
    </source>
</evidence>
<sequence>MIWARFILTAVMGVALMAWVIFCGIQFIRHSRKLTADGDFVGHVRCEKCGTEYTVKAGDFNKGFMSRYRRVTRTEVHGTAFVNRPYYSYYAKKFDCPCCGKRRYAQVLNINEINRDMREKTLKAGLHWLLLMFIGGMLILVLTGIPISFLDRAARRQAGDMRQQRYEELKERYFGEDTD</sequence>